<evidence type="ECO:0000313" key="3">
    <source>
        <dbReference type="Proteomes" id="UP001221757"/>
    </source>
</evidence>
<dbReference type="Proteomes" id="UP001221757">
    <property type="component" value="Unassembled WGS sequence"/>
</dbReference>
<dbReference type="AlphaFoldDB" id="A0AAD7D3W1"/>
<comment type="caution">
    <text evidence="2">The sequence shown here is derived from an EMBL/GenBank/DDBJ whole genome shotgun (WGS) entry which is preliminary data.</text>
</comment>
<reference evidence="2" key="1">
    <citation type="submission" date="2023-03" db="EMBL/GenBank/DDBJ databases">
        <title>Massive genome expansion in bonnet fungi (Mycena s.s.) driven by repeated elements and novel gene families across ecological guilds.</title>
        <authorList>
            <consortium name="Lawrence Berkeley National Laboratory"/>
            <person name="Harder C.B."/>
            <person name="Miyauchi S."/>
            <person name="Viragh M."/>
            <person name="Kuo A."/>
            <person name="Thoen E."/>
            <person name="Andreopoulos B."/>
            <person name="Lu D."/>
            <person name="Skrede I."/>
            <person name="Drula E."/>
            <person name="Henrissat B."/>
            <person name="Morin E."/>
            <person name="Kohler A."/>
            <person name="Barry K."/>
            <person name="LaButti K."/>
            <person name="Morin E."/>
            <person name="Salamov A."/>
            <person name="Lipzen A."/>
            <person name="Mereny Z."/>
            <person name="Hegedus B."/>
            <person name="Baldrian P."/>
            <person name="Stursova M."/>
            <person name="Weitz H."/>
            <person name="Taylor A."/>
            <person name="Grigoriev I.V."/>
            <person name="Nagy L.G."/>
            <person name="Martin F."/>
            <person name="Kauserud H."/>
        </authorList>
    </citation>
    <scope>NUCLEOTIDE SEQUENCE</scope>
    <source>
        <strain evidence="2">CBHHK067</strain>
    </source>
</reference>
<sequence>MVAHTAPPTGAHTGPVTMVRSASTALPATDAAKSANTVSTPADTTDKPTMDVDIPAAGMTLVEPPHKDIDLVPSPNKYLHSAIDLALLEGSDARAWDNVRSPEAPSPLLDALVRMVVSESTKTTMPQMATITAVRRFFHNIDQEYLSPEDVEATVLLAAERHAQKRKGREGPPAHQVGCSAFLLPIAQEIEDGEVNEDMLLIDSQLDSFFYTAVVCLDLHLNMDIKHPIAENELANHAPPDFDPAQVMRAKANSLGLDLGPVLPDTSTSQLPGNPPRAVVHCPNGPSGVSPSPPKKAHYTDLKLIDTASVCVTCMFPLPLSTLQAPQTQMAAVPSPRPTLPLLLHILRPPTMLTLPNTSLTSPFTYVPSCCTPTALEASPFPSIEARNAATTAPLLATPYTPPVPYISPITAPLTAPGPMPTIMIAPGAAPPLQTFTGCGINPTSGVYRTLDGCTPWLYYTTPLPGGWEEITGMAPTTVLDSVMQAQRNVWSAGIRTNPAAFLRWIGGTTDPIGDIGLLTEVITDFVHAPLGVVQVAAGASVPGQGESPNIFLLTGPPTDMTTALVEEHVISASAISFQILPITPHLSGYMGTTGDLPFPNPAASP</sequence>
<evidence type="ECO:0000313" key="2">
    <source>
        <dbReference type="EMBL" id="KAJ7677548.1"/>
    </source>
</evidence>
<gene>
    <name evidence="2" type="ORF">B0H17DRAFT_1206958</name>
</gene>
<proteinExistence type="predicted"/>
<feature type="region of interest" description="Disordered" evidence="1">
    <location>
        <begin position="27"/>
        <end position="49"/>
    </location>
</feature>
<dbReference type="EMBL" id="JARKIE010000137">
    <property type="protein sequence ID" value="KAJ7677548.1"/>
    <property type="molecule type" value="Genomic_DNA"/>
</dbReference>
<name>A0AAD7D3W1_MYCRO</name>
<organism evidence="2 3">
    <name type="scientific">Mycena rosella</name>
    <name type="common">Pink bonnet</name>
    <name type="synonym">Agaricus rosellus</name>
    <dbReference type="NCBI Taxonomy" id="1033263"/>
    <lineage>
        <taxon>Eukaryota</taxon>
        <taxon>Fungi</taxon>
        <taxon>Dikarya</taxon>
        <taxon>Basidiomycota</taxon>
        <taxon>Agaricomycotina</taxon>
        <taxon>Agaricomycetes</taxon>
        <taxon>Agaricomycetidae</taxon>
        <taxon>Agaricales</taxon>
        <taxon>Marasmiineae</taxon>
        <taxon>Mycenaceae</taxon>
        <taxon>Mycena</taxon>
    </lineage>
</organism>
<keyword evidence="3" id="KW-1185">Reference proteome</keyword>
<evidence type="ECO:0000256" key="1">
    <source>
        <dbReference type="SAM" id="MobiDB-lite"/>
    </source>
</evidence>
<protein>
    <submittedName>
        <fullName evidence="2">Uncharacterized protein</fullName>
    </submittedName>
</protein>
<feature type="compositionally biased region" description="Polar residues" evidence="1">
    <location>
        <begin position="34"/>
        <end position="43"/>
    </location>
</feature>
<accession>A0AAD7D3W1</accession>